<feature type="domain" description="DUF3322" evidence="2">
    <location>
        <begin position="24"/>
        <end position="210"/>
    </location>
</feature>
<dbReference type="InterPro" id="IPR024534">
    <property type="entry name" value="JetD_C"/>
</dbReference>
<evidence type="ECO:0008006" key="5">
    <source>
        <dbReference type="Google" id="ProtNLM"/>
    </source>
</evidence>
<evidence type="ECO:0000313" key="4">
    <source>
        <dbReference type="Proteomes" id="UP000254000"/>
    </source>
</evidence>
<dbReference type="RefSeq" id="WP_114569333.1">
    <property type="nucleotide sequence ID" value="NZ_CABMMS010000008.1"/>
</dbReference>
<sequence length="414" mass="46220">MSDVCMITPDEAAAKALKRFERDCRAWAAALFASSCGSAGERPQAYSIPLHPPTEKQAMADRNAARAWARTWHSSPLAGDVQWTSRNWGSIGQQTIPVRLTLESPSDIARAAGAGALWERMSERTLRLAERYSERWSKACPSTDPDALVAAVRAVAGRCCELEERDWEMLLLALDWLVDNQDATYFVRQLPIRGIDTKWMEGHQGLVKPLHRALTGRDPQFARQAGQFRVHVLDERLAPGDLTDLALSVEQLGRWPRLPDCVLICENMVNVLALPPLPGVIAIHGGGFAVGELASVPWLSHVPLLYWGDLDSNGFAILNQLRSHHGHVTSLMMDAPTLDRYRDLCVEEPTPSKATCSHLTPSEQEALALVLAGDESCNLRTLRLEQERIEWAWACEQIKRRVEYTAPRNERPEE</sequence>
<protein>
    <recommendedName>
        <fullName evidence="5">DUF3322 and DUF2220 domain-containing protein</fullName>
    </recommendedName>
</protein>
<dbReference type="EMBL" id="PPTS01000008">
    <property type="protein sequence ID" value="RDB62983.1"/>
    <property type="molecule type" value="Genomic_DNA"/>
</dbReference>
<dbReference type="Proteomes" id="UP000254000">
    <property type="component" value="Unassembled WGS sequence"/>
</dbReference>
<dbReference type="InterPro" id="IPR014544">
    <property type="entry name" value="UCP028408"/>
</dbReference>
<reference evidence="3 4" key="1">
    <citation type="journal article" date="2018" name="Elife">
        <title>Discovery and characterization of a prevalent human gut bacterial enzyme sufficient for the inactivation of a family of plant toxins.</title>
        <authorList>
            <person name="Koppel N."/>
            <person name="Bisanz J.E."/>
            <person name="Pandelia M.E."/>
            <person name="Turnbaugh P.J."/>
            <person name="Balskus E.P."/>
        </authorList>
    </citation>
    <scope>NUCLEOTIDE SEQUENCE [LARGE SCALE GENOMIC DNA]</scope>
    <source>
        <strain evidence="3 4">3C</strain>
    </source>
</reference>
<evidence type="ECO:0000259" key="2">
    <source>
        <dbReference type="Pfam" id="PF11795"/>
    </source>
</evidence>
<dbReference type="AlphaFoldDB" id="A0A369LTW6"/>
<dbReference type="OrthoDB" id="322908at2"/>
<organism evidence="3 4">
    <name type="scientific">Gordonibacter pamelaeae</name>
    <dbReference type="NCBI Taxonomy" id="471189"/>
    <lineage>
        <taxon>Bacteria</taxon>
        <taxon>Bacillati</taxon>
        <taxon>Actinomycetota</taxon>
        <taxon>Coriobacteriia</taxon>
        <taxon>Eggerthellales</taxon>
        <taxon>Eggerthellaceae</taxon>
        <taxon>Gordonibacter</taxon>
    </lineage>
</organism>
<dbReference type="PIRSF" id="PIRSF028408">
    <property type="entry name" value="UCP028408"/>
    <property type="match status" value="1"/>
</dbReference>
<gene>
    <name evidence="3" type="ORF">C1877_12680</name>
</gene>
<proteinExistence type="predicted"/>
<evidence type="ECO:0000313" key="3">
    <source>
        <dbReference type="EMBL" id="RDB62983.1"/>
    </source>
</evidence>
<dbReference type="Pfam" id="PF09983">
    <property type="entry name" value="JetD_C"/>
    <property type="match status" value="1"/>
</dbReference>
<dbReference type="GeneID" id="78360547"/>
<name>A0A369LTW6_9ACTN</name>
<dbReference type="InterPro" id="IPR024537">
    <property type="entry name" value="DUF3322"/>
</dbReference>
<comment type="caution">
    <text evidence="3">The sequence shown here is derived from an EMBL/GenBank/DDBJ whole genome shotgun (WGS) entry which is preliminary data.</text>
</comment>
<feature type="domain" description="Wadjet protein JetD C-terminal" evidence="1">
    <location>
        <begin position="228"/>
        <end position="396"/>
    </location>
</feature>
<evidence type="ECO:0000259" key="1">
    <source>
        <dbReference type="Pfam" id="PF09983"/>
    </source>
</evidence>
<accession>A0A369LTW6</accession>
<keyword evidence="4" id="KW-1185">Reference proteome</keyword>
<dbReference type="Pfam" id="PF11795">
    <property type="entry name" value="DUF3322"/>
    <property type="match status" value="1"/>
</dbReference>